<evidence type="ECO:0000256" key="3">
    <source>
        <dbReference type="ARBA" id="ARBA00022679"/>
    </source>
</evidence>
<evidence type="ECO:0000256" key="1">
    <source>
        <dbReference type="ARBA" id="ARBA00022527"/>
    </source>
</evidence>
<evidence type="ECO:0000256" key="6">
    <source>
        <dbReference type="ARBA" id="ARBA00022840"/>
    </source>
</evidence>
<dbReference type="GO" id="GO:0004674">
    <property type="term" value="F:protein serine/threonine kinase activity"/>
    <property type="evidence" value="ECO:0007669"/>
    <property type="project" value="UniProtKB-KW"/>
</dbReference>
<dbReference type="GO" id="GO:0004708">
    <property type="term" value="F:MAP kinase kinase activity"/>
    <property type="evidence" value="ECO:0007669"/>
    <property type="project" value="UniProtKB-EC"/>
</dbReference>
<evidence type="ECO:0000256" key="7">
    <source>
        <dbReference type="ARBA" id="ARBA00023137"/>
    </source>
</evidence>
<sequence>MNSGVIEIGERLYINIRLDDLQDMGSVGFGSFGNVSRRRLNNHLIAVKWLPITDDEEEVRRVNMDLDVIRRSNDCEYIVKFHGYLITYGNLYICMELMATCLEKLIKRLNTGFPIAVIGKIAVSVIKGERKKYSVPYKVTKMALFS</sequence>
<protein>
    <submittedName>
        <fullName evidence="13">Protein kinase domain-containing protein</fullName>
    </submittedName>
</protein>
<evidence type="ECO:0000313" key="12">
    <source>
        <dbReference type="Proteomes" id="UP000887540"/>
    </source>
</evidence>
<evidence type="ECO:0000313" key="13">
    <source>
        <dbReference type="WBParaSite" id="ACRNAN_scaffold11941.g20493.t1"/>
    </source>
</evidence>
<comment type="catalytic activity">
    <reaction evidence="10">
        <text>L-tyrosyl-[protein] + ATP = O-phospho-L-tyrosyl-[protein] + ADP + H(+)</text>
        <dbReference type="Rhea" id="RHEA:10596"/>
        <dbReference type="Rhea" id="RHEA-COMP:10136"/>
        <dbReference type="Rhea" id="RHEA-COMP:20101"/>
        <dbReference type="ChEBI" id="CHEBI:15378"/>
        <dbReference type="ChEBI" id="CHEBI:30616"/>
        <dbReference type="ChEBI" id="CHEBI:46858"/>
        <dbReference type="ChEBI" id="CHEBI:61978"/>
        <dbReference type="ChEBI" id="CHEBI:456216"/>
        <dbReference type="EC" id="2.7.12.2"/>
    </reaction>
</comment>
<comment type="catalytic activity">
    <reaction evidence="9">
        <text>L-threonyl-[protein] + ATP = O-phospho-L-threonyl-[protein] + ADP + H(+)</text>
        <dbReference type="Rhea" id="RHEA:46608"/>
        <dbReference type="Rhea" id="RHEA-COMP:11060"/>
        <dbReference type="Rhea" id="RHEA-COMP:11605"/>
        <dbReference type="ChEBI" id="CHEBI:15378"/>
        <dbReference type="ChEBI" id="CHEBI:30013"/>
        <dbReference type="ChEBI" id="CHEBI:30616"/>
        <dbReference type="ChEBI" id="CHEBI:61977"/>
        <dbReference type="ChEBI" id="CHEBI:456216"/>
        <dbReference type="EC" id="2.7.12.2"/>
    </reaction>
</comment>
<evidence type="ECO:0000259" key="11">
    <source>
        <dbReference type="PROSITE" id="PS50011"/>
    </source>
</evidence>
<keyword evidence="5" id="KW-0418">Kinase</keyword>
<dbReference type="Proteomes" id="UP000887540">
    <property type="component" value="Unplaced"/>
</dbReference>
<name>A0A914CMI3_9BILA</name>
<keyword evidence="2" id="KW-0597">Phosphoprotein</keyword>
<dbReference type="GO" id="GO:0004713">
    <property type="term" value="F:protein tyrosine kinase activity"/>
    <property type="evidence" value="ECO:0007669"/>
    <property type="project" value="UniProtKB-KW"/>
</dbReference>
<dbReference type="FunFam" id="3.30.200.20:FF:000040">
    <property type="entry name" value="Dual specificity mitogen-activated protein kinase kinase"/>
    <property type="match status" value="1"/>
</dbReference>
<evidence type="ECO:0000256" key="9">
    <source>
        <dbReference type="ARBA" id="ARBA00049299"/>
    </source>
</evidence>
<dbReference type="InterPro" id="IPR052468">
    <property type="entry name" value="Dual_spec_MAPK_kinase"/>
</dbReference>
<evidence type="ECO:0000256" key="4">
    <source>
        <dbReference type="ARBA" id="ARBA00022741"/>
    </source>
</evidence>
<dbReference type="InterPro" id="IPR000719">
    <property type="entry name" value="Prot_kinase_dom"/>
</dbReference>
<feature type="domain" description="Protein kinase" evidence="11">
    <location>
        <begin position="21"/>
        <end position="146"/>
    </location>
</feature>
<dbReference type="SUPFAM" id="SSF56112">
    <property type="entry name" value="Protein kinase-like (PK-like)"/>
    <property type="match status" value="1"/>
</dbReference>
<evidence type="ECO:0000256" key="5">
    <source>
        <dbReference type="ARBA" id="ARBA00022777"/>
    </source>
</evidence>
<dbReference type="GO" id="GO:0006950">
    <property type="term" value="P:response to stress"/>
    <property type="evidence" value="ECO:0007669"/>
    <property type="project" value="UniProtKB-ARBA"/>
</dbReference>
<evidence type="ECO:0000256" key="2">
    <source>
        <dbReference type="ARBA" id="ARBA00022553"/>
    </source>
</evidence>
<keyword evidence="7" id="KW-0829">Tyrosine-protein kinase</keyword>
<dbReference type="PROSITE" id="PS50011">
    <property type="entry name" value="PROTEIN_KINASE_DOM"/>
    <property type="match status" value="1"/>
</dbReference>
<dbReference type="InterPro" id="IPR011009">
    <property type="entry name" value="Kinase-like_dom_sf"/>
</dbReference>
<reference evidence="13" key="1">
    <citation type="submission" date="2022-11" db="UniProtKB">
        <authorList>
            <consortium name="WormBaseParasite"/>
        </authorList>
    </citation>
    <scope>IDENTIFICATION</scope>
</reference>
<organism evidence="12 13">
    <name type="scientific">Acrobeloides nanus</name>
    <dbReference type="NCBI Taxonomy" id="290746"/>
    <lineage>
        <taxon>Eukaryota</taxon>
        <taxon>Metazoa</taxon>
        <taxon>Ecdysozoa</taxon>
        <taxon>Nematoda</taxon>
        <taxon>Chromadorea</taxon>
        <taxon>Rhabditida</taxon>
        <taxon>Tylenchina</taxon>
        <taxon>Cephalobomorpha</taxon>
        <taxon>Cephaloboidea</taxon>
        <taxon>Cephalobidae</taxon>
        <taxon>Acrobeloides</taxon>
    </lineage>
</organism>
<keyword evidence="4" id="KW-0547">Nucleotide-binding</keyword>
<dbReference type="AlphaFoldDB" id="A0A914CMI3"/>
<proteinExistence type="predicted"/>
<dbReference type="PANTHER" id="PTHR47238:SF2">
    <property type="entry name" value="DUAL SPECIFICITY MITOGEN-ACTIVATED PROTEIN KINASE KINASE HEMIPTEROUS"/>
    <property type="match status" value="1"/>
</dbReference>
<dbReference type="PANTHER" id="PTHR47238">
    <property type="entry name" value="MITOGEN-ACTIVATED PROTEIN KINASE KINASE 5"/>
    <property type="match status" value="1"/>
</dbReference>
<dbReference type="WBParaSite" id="ACRNAN_scaffold11941.g20493.t1">
    <property type="protein sequence ID" value="ACRNAN_scaffold11941.g20493.t1"/>
    <property type="gene ID" value="ACRNAN_scaffold11941.g20493"/>
</dbReference>
<dbReference type="GO" id="GO:0005524">
    <property type="term" value="F:ATP binding"/>
    <property type="evidence" value="ECO:0007669"/>
    <property type="project" value="UniProtKB-KW"/>
</dbReference>
<keyword evidence="1" id="KW-0723">Serine/threonine-protein kinase</keyword>
<evidence type="ECO:0000256" key="8">
    <source>
        <dbReference type="ARBA" id="ARBA00049014"/>
    </source>
</evidence>
<accession>A0A914CMI3</accession>
<dbReference type="Pfam" id="PF00069">
    <property type="entry name" value="Pkinase"/>
    <property type="match status" value="1"/>
</dbReference>
<keyword evidence="6" id="KW-0067">ATP-binding</keyword>
<dbReference type="Gene3D" id="3.30.200.20">
    <property type="entry name" value="Phosphorylase Kinase, domain 1"/>
    <property type="match status" value="1"/>
</dbReference>
<evidence type="ECO:0000256" key="10">
    <source>
        <dbReference type="ARBA" id="ARBA00051693"/>
    </source>
</evidence>
<comment type="catalytic activity">
    <reaction evidence="8">
        <text>L-seryl-[protein] + ATP = O-phospho-L-seryl-[protein] + ADP + H(+)</text>
        <dbReference type="Rhea" id="RHEA:17989"/>
        <dbReference type="Rhea" id="RHEA-COMP:9863"/>
        <dbReference type="Rhea" id="RHEA-COMP:11604"/>
        <dbReference type="ChEBI" id="CHEBI:15378"/>
        <dbReference type="ChEBI" id="CHEBI:29999"/>
        <dbReference type="ChEBI" id="CHEBI:30616"/>
        <dbReference type="ChEBI" id="CHEBI:83421"/>
        <dbReference type="ChEBI" id="CHEBI:456216"/>
        <dbReference type="EC" id="2.7.12.2"/>
    </reaction>
</comment>
<keyword evidence="3" id="KW-0808">Transferase</keyword>
<keyword evidence="12" id="KW-1185">Reference proteome</keyword>